<evidence type="ECO:0000313" key="5">
    <source>
        <dbReference type="Proteomes" id="UP000065151"/>
    </source>
</evidence>
<evidence type="ECO:0000256" key="2">
    <source>
        <dbReference type="SAM" id="Phobius"/>
    </source>
</evidence>
<keyword evidence="2" id="KW-1133">Transmembrane helix</keyword>
<dbReference type="FunFam" id="2.60.40.10:FF:000270">
    <property type="entry name" value="Cell surface protein"/>
    <property type="match status" value="1"/>
</dbReference>
<dbReference type="EMBL" id="CP013747">
    <property type="protein sequence ID" value="ALV40607.1"/>
    <property type="molecule type" value="Genomic_DNA"/>
</dbReference>
<organism evidence="4">
    <name type="scientific">Pseudarthrobacter sulfonivorans</name>
    <dbReference type="NCBI Taxonomy" id="121292"/>
    <lineage>
        <taxon>Bacteria</taxon>
        <taxon>Bacillati</taxon>
        <taxon>Actinomycetota</taxon>
        <taxon>Actinomycetes</taxon>
        <taxon>Micrococcales</taxon>
        <taxon>Micrococcaceae</taxon>
        <taxon>Pseudarthrobacter</taxon>
    </lineage>
</organism>
<evidence type="ECO:0000259" key="3">
    <source>
        <dbReference type="PROSITE" id="PS50093"/>
    </source>
</evidence>
<dbReference type="NCBIfam" id="NF033510">
    <property type="entry name" value="Ca_tandemer"/>
    <property type="match status" value="5"/>
</dbReference>
<feature type="region of interest" description="Disordered" evidence="1">
    <location>
        <begin position="942"/>
        <end position="964"/>
    </location>
</feature>
<dbReference type="InterPro" id="IPR000601">
    <property type="entry name" value="PKD_dom"/>
</dbReference>
<keyword evidence="2" id="KW-0472">Membrane</keyword>
<dbReference type="PROSITE" id="PS50093">
    <property type="entry name" value="PKD"/>
    <property type="match status" value="1"/>
</dbReference>
<dbReference type="Gene3D" id="2.60.40.10">
    <property type="entry name" value="Immunoglobulins"/>
    <property type="match status" value="7"/>
</dbReference>
<feature type="transmembrane region" description="Helical" evidence="2">
    <location>
        <begin position="59"/>
        <end position="80"/>
    </location>
</feature>
<gene>
    <name evidence="4" type="ORF">AU252_05005</name>
</gene>
<feature type="compositionally biased region" description="Polar residues" evidence="1">
    <location>
        <begin position="1292"/>
        <end position="1309"/>
    </location>
</feature>
<dbReference type="CDD" id="cd00146">
    <property type="entry name" value="PKD"/>
    <property type="match status" value="1"/>
</dbReference>
<evidence type="ECO:0000256" key="1">
    <source>
        <dbReference type="SAM" id="MobiDB-lite"/>
    </source>
</evidence>
<evidence type="ECO:0000313" key="4">
    <source>
        <dbReference type="EMBL" id="ALV40607.1"/>
    </source>
</evidence>
<name>A0A0U3NUS7_9MICC</name>
<dbReference type="KEGG" id="psul:AU252_05005"/>
<feature type="compositionally biased region" description="Polar residues" evidence="1">
    <location>
        <begin position="1317"/>
        <end position="1326"/>
    </location>
</feature>
<dbReference type="GO" id="GO:0005975">
    <property type="term" value="P:carbohydrate metabolic process"/>
    <property type="evidence" value="ECO:0007669"/>
    <property type="project" value="UniProtKB-ARBA"/>
</dbReference>
<dbReference type="InterPro" id="IPR022409">
    <property type="entry name" value="PKD/Chitinase_dom"/>
</dbReference>
<dbReference type="Proteomes" id="UP000065151">
    <property type="component" value="Chromosome"/>
</dbReference>
<dbReference type="Pfam" id="PF17936">
    <property type="entry name" value="Big_6"/>
    <property type="match status" value="1"/>
</dbReference>
<accession>A0A0U3NUS7</accession>
<feature type="region of interest" description="Disordered" evidence="1">
    <location>
        <begin position="1284"/>
        <end position="1326"/>
    </location>
</feature>
<dbReference type="InterPro" id="IPR035986">
    <property type="entry name" value="PKD_dom_sf"/>
</dbReference>
<dbReference type="SUPFAM" id="SSF49299">
    <property type="entry name" value="PKD domain"/>
    <property type="match status" value="1"/>
</dbReference>
<dbReference type="InterPro" id="IPR044016">
    <property type="entry name" value="Big_13"/>
</dbReference>
<sequence>MTAAATEESTIRREETMRKTLLAFITAFALGIDVQLRGATLLDDASAGLRLRGSRSLRLHALLTALLLALGGVLVVPVAASAAEGDVGFEGPSHSGTGTPTGTKRATSSLWFNDGLWWGNLWDTASSDFHIFRFNAATSSWVNTGVVTDKRASTHHDVLWDGTTLYVVSYRFVADNLPAEPNFPTTMRSYSYNSSTKTYSLLSSTNINNYKVETLTIDKDSTGRVWATWQQGNKIYLNVTGTDGTTWGTPFPHPASLSNVSVDDTSAVIAFGPGKMGLMWSREVGDATDGMYWSDHVDGASNTDWSAPVAAVSGPASGDDHMNLKWLDSSGGRVFAAVKTSFTAAPQPLIQLLALNGTTWSAHTIATVSECPNRVIVLIDESTQRLRTFATYPKPNGTTNAGVCSNSGGAIYEKSSPLDNINFTTATKTARIVDADQYVHNVTSTKQNLNSAARGTANSGLLVLADVNATSRYWHFYDRAPVASFTATPTSGTAPLDVAFTDTSTDSPTSWSWAFGDGDTSTAQNPAHTYTAAGTYTATLTATNGTGSSSTTSTITVSPAPPPVAPTLDAPSVVNVANVDAVPVSGTARARPADTVSVTASDGAGNAVSGTATASSTGAWSLPTLNLTSLNDGTVTLTATATDTAGNVSPATTATVPKDTVPPAAPTLDAPSVVNVANVDAVPVSGTAEAGATVSLNVTDTDAVHTLTATATADGTGYWSLLALNLSSLNDGTVTLTATATDTAGNVSPATTAMVPKDTVPPAAPTLDAPSVVNVANVDAVPVSGTAGDAGTVSVTASDSAGHTVSGTATASSTGAWSLPTLNLSSLNDGTVTLTATATATDTAGNVSPATTATVPKDTAPPAAPTLDAPSVVNVANVDAVPVSGTAGDADTMSVTASDSAGHTVSGPATASSTGAWSLPTLNLSSLNDGTVTLTATATDTAGNVSPATTATVPKDTAPPAAPTLTAPATVTAATATSVTVSGSAEAGTTVTLNVTDANAVHTVTATATADGTGNWSMTALNLTSLSDGQLTYTATATDTSGNTGASAAQTGTKKTTATAPQFTSVPSQITGDTVTAVPFAGTSDPGAAVALTATDSGNHSLTATATANGSGNWSAMMNLSTLNSGPVTFSAQATDTYGNISTVTTATSRIGPRVVSVTLQNGGTAGKADTNDKVVVAFNEPMSPSSFCNTWTSTTGPWTQSSNSVSVLISRNTSAPNDTLTLSTGCTTNNFGTVNLGAHYTTSTGGNLTFKGTSTLPRSSVSLSADGKTLTITLGALKSGTRATGVPAGTPTYQGTTSGQLGIATDTSGVPLGRNPSGSGTASRF</sequence>
<dbReference type="STRING" id="121292.AU252_05005"/>
<protein>
    <recommendedName>
        <fullName evidence="3">PKD domain-containing protein</fullName>
    </recommendedName>
</protein>
<dbReference type="InterPro" id="IPR041498">
    <property type="entry name" value="Big_6"/>
</dbReference>
<dbReference type="InterPro" id="IPR013783">
    <property type="entry name" value="Ig-like_fold"/>
</dbReference>
<dbReference type="Pfam" id="PF19077">
    <property type="entry name" value="Big_13"/>
    <property type="match status" value="2"/>
</dbReference>
<dbReference type="SMART" id="SM00089">
    <property type="entry name" value="PKD"/>
    <property type="match status" value="1"/>
</dbReference>
<feature type="domain" description="PKD" evidence="3">
    <location>
        <begin position="481"/>
        <end position="557"/>
    </location>
</feature>
<keyword evidence="2" id="KW-0812">Transmembrane</keyword>
<feature type="region of interest" description="Disordered" evidence="1">
    <location>
        <begin position="844"/>
        <end position="865"/>
    </location>
</feature>
<proteinExistence type="predicted"/>
<dbReference type="Pfam" id="PF18911">
    <property type="entry name" value="PKD_4"/>
    <property type="match status" value="1"/>
</dbReference>
<reference evidence="4 5" key="1">
    <citation type="submission" date="2015-12" db="EMBL/GenBank/DDBJ databases">
        <authorList>
            <person name="Shamseldin A."/>
            <person name="Moawad H."/>
            <person name="Abd El-Rahim W.M."/>
            <person name="Sadowsky M.J."/>
        </authorList>
    </citation>
    <scope>NUCLEOTIDE SEQUENCE [LARGE SCALE GENOMIC DNA]</scope>
    <source>
        <strain evidence="4 5">Ar51</strain>
    </source>
</reference>
<feature type="region of interest" description="Disordered" evidence="1">
    <location>
        <begin position="894"/>
        <end position="915"/>
    </location>
</feature>